<dbReference type="EMBL" id="AECT01000035">
    <property type="protein sequence ID" value="EFU21996.1"/>
    <property type="molecule type" value="Genomic_DNA"/>
</dbReference>
<reference evidence="3 4" key="1">
    <citation type="submission" date="2010-11" db="EMBL/GenBank/DDBJ databases">
        <authorList>
            <person name="Weinstock G."/>
            <person name="Sodergren E."/>
            <person name="Clifton S."/>
            <person name="Fulton L."/>
            <person name="Fulton B."/>
            <person name="Courtney L."/>
            <person name="Fronick C."/>
            <person name="Harrison M."/>
            <person name="Strong C."/>
            <person name="Farmer C."/>
            <person name="Delahaunty K."/>
            <person name="Markovic C."/>
            <person name="Hall O."/>
            <person name="Minx P."/>
            <person name="Tomlinson C."/>
            <person name="Mitreva M."/>
            <person name="Hou S."/>
            <person name="Chen J."/>
            <person name="Wollam A."/>
            <person name="Pepin K.H."/>
            <person name="Johnson M."/>
            <person name="Bhonagiri V."/>
            <person name="Zhang X."/>
            <person name="Suruliraj S."/>
            <person name="Warren W."/>
            <person name="Chinwalla A."/>
            <person name="Mardis E.R."/>
            <person name="Wilson R.K."/>
        </authorList>
    </citation>
    <scope>NUCLEOTIDE SEQUENCE [LARGE SCALE GENOMIC DNA]</scope>
    <source>
        <strain evidence="3 4">F0211</strain>
    </source>
</reference>
<dbReference type="InterPro" id="IPR008988">
    <property type="entry name" value="Transcriptional_repressor_C"/>
</dbReference>
<keyword evidence="1" id="KW-0408">Iron</keyword>
<sequence>MVMEKLSGLKENVKGKVIEIKGDAHFQSRIISIGVTVGSDIEVIQNHKKQPILIYCRDTLIAVNKSEADKIMMEVL</sequence>
<dbReference type="InterPro" id="IPR053184">
    <property type="entry name" value="FeoA-like"/>
</dbReference>
<dbReference type="Pfam" id="PF04023">
    <property type="entry name" value="FeoA"/>
    <property type="match status" value="1"/>
</dbReference>
<dbReference type="AlphaFoldDB" id="E6J260"/>
<gene>
    <name evidence="3" type="ORF">HMPREF0813_01348</name>
</gene>
<evidence type="ECO:0000313" key="4">
    <source>
        <dbReference type="Proteomes" id="UP000002973"/>
    </source>
</evidence>
<dbReference type="SMART" id="SM00899">
    <property type="entry name" value="FeoA"/>
    <property type="match status" value="1"/>
</dbReference>
<organism evidence="3 4">
    <name type="scientific">Streptococcus anginosus F0211</name>
    <dbReference type="NCBI Taxonomy" id="706437"/>
    <lineage>
        <taxon>Bacteria</taxon>
        <taxon>Bacillati</taxon>
        <taxon>Bacillota</taxon>
        <taxon>Bacilli</taxon>
        <taxon>Lactobacillales</taxon>
        <taxon>Streptococcaceae</taxon>
        <taxon>Streptococcus</taxon>
        <taxon>Streptococcus anginosus group</taxon>
    </lineage>
</organism>
<proteinExistence type="predicted"/>
<evidence type="ECO:0000256" key="1">
    <source>
        <dbReference type="ARBA" id="ARBA00023004"/>
    </source>
</evidence>
<dbReference type="PANTHER" id="PTHR43151:SF1">
    <property type="entry name" value="SSR2333 PROTEIN"/>
    <property type="match status" value="1"/>
</dbReference>
<evidence type="ECO:0000259" key="2">
    <source>
        <dbReference type="SMART" id="SM00899"/>
    </source>
</evidence>
<dbReference type="Gene3D" id="2.30.30.90">
    <property type="match status" value="1"/>
</dbReference>
<dbReference type="SUPFAM" id="SSF50037">
    <property type="entry name" value="C-terminal domain of transcriptional repressors"/>
    <property type="match status" value="1"/>
</dbReference>
<name>E6J260_STRAP</name>
<dbReference type="Proteomes" id="UP000002973">
    <property type="component" value="Unassembled WGS sequence"/>
</dbReference>
<dbReference type="PANTHER" id="PTHR43151">
    <property type="entry name" value="FEOA FAMILY PROTEIN"/>
    <property type="match status" value="1"/>
</dbReference>
<feature type="domain" description="Ferrous iron transporter FeoA-like" evidence="2">
    <location>
        <begin position="4"/>
        <end position="75"/>
    </location>
</feature>
<protein>
    <submittedName>
        <fullName evidence="3">FeoA domain protein</fullName>
    </submittedName>
</protein>
<dbReference type="GO" id="GO:0046914">
    <property type="term" value="F:transition metal ion binding"/>
    <property type="evidence" value="ECO:0007669"/>
    <property type="project" value="InterPro"/>
</dbReference>
<accession>E6J260</accession>
<comment type="caution">
    <text evidence="3">The sequence shown here is derived from an EMBL/GenBank/DDBJ whole genome shotgun (WGS) entry which is preliminary data.</text>
</comment>
<dbReference type="InterPro" id="IPR007167">
    <property type="entry name" value="Fe-transptr_FeoA-like"/>
</dbReference>
<dbReference type="InterPro" id="IPR038157">
    <property type="entry name" value="FeoA_core_dom"/>
</dbReference>
<evidence type="ECO:0000313" key="3">
    <source>
        <dbReference type="EMBL" id="EFU21996.1"/>
    </source>
</evidence>
<dbReference type="eggNOG" id="COG1918">
    <property type="taxonomic scope" value="Bacteria"/>
</dbReference>